<dbReference type="RefSeq" id="WP_013607210.1">
    <property type="nucleotide sequence ID" value="NC_015152.1"/>
</dbReference>
<dbReference type="Pfam" id="PF01008">
    <property type="entry name" value="IF-2B"/>
    <property type="match status" value="1"/>
</dbReference>
<dbReference type="Gene3D" id="3.40.50.10470">
    <property type="entry name" value="Translation initiation factor eif-2b, domain 2"/>
    <property type="match status" value="1"/>
</dbReference>
<dbReference type="STRING" id="158189.SpiBuddy_1535"/>
<feature type="binding site" evidence="2">
    <location>
        <position position="92"/>
    </location>
    <ligand>
        <name>substrate</name>
    </ligand>
</feature>
<feature type="binding site" evidence="2">
    <location>
        <begin position="49"/>
        <end position="51"/>
    </location>
    <ligand>
        <name>substrate</name>
    </ligand>
</feature>
<dbReference type="EC" id="5.3.1.23" evidence="2"/>
<gene>
    <name evidence="2" type="primary">mtnA</name>
    <name evidence="3" type="ordered locus">SpiBuddy_1535</name>
</gene>
<dbReference type="KEGG" id="sbu:SpiBuddy_1535"/>
<feature type="active site" description="Proton donor" evidence="2">
    <location>
        <position position="245"/>
    </location>
</feature>
<reference evidence="4" key="1">
    <citation type="submission" date="2011-02" db="EMBL/GenBank/DDBJ databases">
        <title>Complete sequence of Spirochaeta sp. Buddy.</title>
        <authorList>
            <person name="Lucas S."/>
            <person name="Copeland A."/>
            <person name="Lapidus A."/>
            <person name="Cheng J.-F."/>
            <person name="Goodwin L."/>
            <person name="Pitluck S."/>
            <person name="Zeytun A."/>
            <person name="Detter J.C."/>
            <person name="Han C."/>
            <person name="Tapia R."/>
            <person name="Land M."/>
            <person name="Hauser L."/>
            <person name="Kyrpides N."/>
            <person name="Ivanova N."/>
            <person name="Mikhailova N."/>
            <person name="Pagani I."/>
            <person name="Ritalahti K.M."/>
            <person name="Loeffler F.E."/>
            <person name="Woyke T."/>
        </authorList>
    </citation>
    <scope>NUCLEOTIDE SEQUENCE [LARGE SCALE GENOMIC DNA]</scope>
    <source>
        <strain evidence="4">ATCC BAA-1886 / DSM 22777 / Buddy</strain>
    </source>
</reference>
<dbReference type="AlphaFoldDB" id="F0RZ79"/>
<dbReference type="Proteomes" id="UP000008466">
    <property type="component" value="Chromosome"/>
</dbReference>
<dbReference type="InterPro" id="IPR037171">
    <property type="entry name" value="NagB/RpiA_transferase-like"/>
</dbReference>
<dbReference type="UniPathway" id="UPA00904">
    <property type="reaction ID" value="UER00874"/>
</dbReference>
<proteinExistence type="inferred from homology"/>
<keyword evidence="2" id="KW-0486">Methionine biosynthesis</keyword>
<dbReference type="InterPro" id="IPR027363">
    <property type="entry name" value="M1Pi_N"/>
</dbReference>
<dbReference type="FunFam" id="1.20.120.420:FF:000003">
    <property type="entry name" value="Methylthioribose-1-phosphate isomerase"/>
    <property type="match status" value="1"/>
</dbReference>
<feature type="site" description="Transition state stabilizer" evidence="2">
    <location>
        <position position="165"/>
    </location>
</feature>
<dbReference type="InterPro" id="IPR000649">
    <property type="entry name" value="IF-2B-related"/>
</dbReference>
<dbReference type="Gene3D" id="1.20.120.420">
    <property type="entry name" value="translation initiation factor eif-2b, domain 1"/>
    <property type="match status" value="1"/>
</dbReference>
<comment type="pathway">
    <text evidence="2">Amino-acid biosynthesis; L-methionine biosynthesis via salvage pathway; L-methionine from S-methyl-5-thio-alpha-D-ribose 1-phosphate: step 1/6.</text>
</comment>
<keyword evidence="1 2" id="KW-0413">Isomerase</keyword>
<dbReference type="eggNOG" id="COG0182">
    <property type="taxonomic scope" value="Bacteria"/>
</dbReference>
<evidence type="ECO:0000256" key="1">
    <source>
        <dbReference type="ARBA" id="ARBA00023235"/>
    </source>
</evidence>
<feature type="binding site" evidence="2">
    <location>
        <position position="204"/>
    </location>
    <ligand>
        <name>substrate</name>
    </ligand>
</feature>
<dbReference type="NCBIfam" id="NF004326">
    <property type="entry name" value="PRK05720.1"/>
    <property type="match status" value="1"/>
</dbReference>
<dbReference type="OrthoDB" id="9803436at2"/>
<dbReference type="GO" id="GO:0046523">
    <property type="term" value="F:S-methyl-5-thioribose-1-phosphate isomerase activity"/>
    <property type="evidence" value="ECO:0007669"/>
    <property type="project" value="UniProtKB-UniRule"/>
</dbReference>
<dbReference type="InterPro" id="IPR042529">
    <property type="entry name" value="IF_2B-like_C"/>
</dbReference>
<dbReference type="InterPro" id="IPR005251">
    <property type="entry name" value="IF-M1Pi"/>
</dbReference>
<dbReference type="SUPFAM" id="SSF100950">
    <property type="entry name" value="NagB/RpiA/CoA transferase-like"/>
    <property type="match status" value="1"/>
</dbReference>
<dbReference type="GO" id="GO:0019509">
    <property type="term" value="P:L-methionine salvage from methylthioadenosine"/>
    <property type="evidence" value="ECO:0007669"/>
    <property type="project" value="UniProtKB-UniRule"/>
</dbReference>
<keyword evidence="4" id="KW-1185">Reference proteome</keyword>
<sequence length="357" mass="39128">MHTTIPVSLQHDPVKLILLDQTRLPEEELFLHLDSRDSIYEAIKKLRVRGAPAIGIAAAYGMYVCLAQQSYPSLTAMKLDFAELKQYFASSRPTAVNLFWALQRMQIRFDTVLSNPQARQQDVLLALLDESTAIFEEDQAMSKAIGEHGLTLFDKTKTWGVMTHCNAGGLATSGYGTALAPLYLGHERGYHFSVYSNETRPLLQGSRLTAYELNKGGLDVTILCDNMASLVMKEGKIDAVIVGADRIAANGDAANKIGTSGVAILAKYYNIPFYVAAPSSTFDLKTAHGSDIVIEKRDGEEVVNGFGKRTGPKDVKVYNPAFDVTDASLITAIITEKGRIEHPTTEKVRKHLEMGSV</sequence>
<dbReference type="NCBIfam" id="TIGR00512">
    <property type="entry name" value="salvage_mtnA"/>
    <property type="match status" value="1"/>
</dbReference>
<protein>
    <recommendedName>
        <fullName evidence="2">Methylthioribose-1-phosphate isomerase</fullName>
        <shortName evidence="2">M1Pi</shortName>
        <shortName evidence="2">MTR-1-P isomerase</shortName>
        <ecNumber evidence="2">5.3.1.23</ecNumber>
    </recommendedName>
    <alternativeName>
        <fullName evidence="2">S-methyl-5-thioribose-1-phosphate isomerase</fullName>
    </alternativeName>
</protein>
<dbReference type="PANTHER" id="PTHR43475:SF1">
    <property type="entry name" value="METHYLTHIORIBOSE-1-PHOSPHATE ISOMERASE"/>
    <property type="match status" value="1"/>
</dbReference>
<evidence type="ECO:0000313" key="4">
    <source>
        <dbReference type="Proteomes" id="UP000008466"/>
    </source>
</evidence>
<dbReference type="EMBL" id="CP002541">
    <property type="protein sequence ID" value="ADY13360.1"/>
    <property type="molecule type" value="Genomic_DNA"/>
</dbReference>
<dbReference type="PANTHER" id="PTHR43475">
    <property type="entry name" value="METHYLTHIORIBOSE-1-PHOSPHATE ISOMERASE"/>
    <property type="match status" value="1"/>
</dbReference>
<feature type="binding site" evidence="2">
    <location>
        <begin position="255"/>
        <end position="256"/>
    </location>
    <ligand>
        <name>substrate</name>
    </ligand>
</feature>
<organism evidence="3 4">
    <name type="scientific">Sphaerochaeta globosa (strain ATCC BAA-1886 / DSM 22777 / Buddy)</name>
    <name type="common">Spirochaeta sp. (strain Buddy)</name>
    <dbReference type="NCBI Taxonomy" id="158189"/>
    <lineage>
        <taxon>Bacteria</taxon>
        <taxon>Pseudomonadati</taxon>
        <taxon>Spirochaetota</taxon>
        <taxon>Spirochaetia</taxon>
        <taxon>Spirochaetales</taxon>
        <taxon>Sphaerochaetaceae</taxon>
        <taxon>Sphaerochaeta</taxon>
    </lineage>
</organism>
<name>F0RZ79_SPHGB</name>
<dbReference type="FunFam" id="3.40.50.10470:FF:000006">
    <property type="entry name" value="Methylthioribose-1-phosphate isomerase"/>
    <property type="match status" value="1"/>
</dbReference>
<dbReference type="HAMAP" id="MF_01678">
    <property type="entry name" value="Salvage_MtnA"/>
    <property type="match status" value="1"/>
</dbReference>
<comment type="catalytic activity">
    <reaction evidence="2">
        <text>5-(methylsulfanyl)-alpha-D-ribose 1-phosphate = 5-(methylsulfanyl)-D-ribulose 1-phosphate</text>
        <dbReference type="Rhea" id="RHEA:19989"/>
        <dbReference type="ChEBI" id="CHEBI:58533"/>
        <dbReference type="ChEBI" id="CHEBI:58548"/>
        <dbReference type="EC" id="5.3.1.23"/>
    </reaction>
</comment>
<evidence type="ECO:0000313" key="3">
    <source>
        <dbReference type="EMBL" id="ADY13360.1"/>
    </source>
</evidence>
<accession>F0RZ79</accession>
<dbReference type="InterPro" id="IPR011559">
    <property type="entry name" value="Initiation_fac_2B_a/b/d"/>
</dbReference>
<evidence type="ECO:0000256" key="2">
    <source>
        <dbReference type="HAMAP-Rule" id="MF_01678"/>
    </source>
</evidence>
<keyword evidence="2" id="KW-0028">Amino-acid biosynthesis</keyword>
<dbReference type="HOGENOM" id="CLU_016218_1_2_12"/>
<comment type="function">
    <text evidence="2">Catalyzes the interconversion of methylthioribose-1-phosphate (MTR-1-P) into methylthioribulose-1-phosphate (MTRu-1-P).</text>
</comment>
<dbReference type="NCBIfam" id="TIGR00524">
    <property type="entry name" value="eIF-2B_rel"/>
    <property type="match status" value="1"/>
</dbReference>
<comment type="similarity">
    <text evidence="2">Belongs to the EIF-2B alpha/beta/delta subunits family. MtnA subfamily.</text>
</comment>